<name>A0A516X6K4_9ACTN</name>
<proteinExistence type="predicted"/>
<dbReference type="InterPro" id="IPR013767">
    <property type="entry name" value="PAS_fold"/>
</dbReference>
<dbReference type="KEGG" id="toy:FO059_14455"/>
<dbReference type="OrthoDB" id="4722718at2"/>
<accession>A0A516X6K4</accession>
<dbReference type="AlphaFoldDB" id="A0A516X6K4"/>
<sequence>MTASEQDPVPASERPLEPPSEPPSERPSERRGPRPTSPLGFLESLPSVTLLDRLHIPIVSVHDHGDIVYANPAAEDMLGYGRNWLTSCKSGSIFRDVAATDTPPLMTEYLRERADTIIELVHWDGSTVRAIVSGPTFLRSSDPVALVSLQNVTERLWNGDPTV</sequence>
<dbReference type="EMBL" id="CP041765">
    <property type="protein sequence ID" value="QDQ98291.1"/>
    <property type="molecule type" value="Genomic_DNA"/>
</dbReference>
<gene>
    <name evidence="3" type="ORF">FO059_14455</name>
</gene>
<dbReference type="Gene3D" id="3.30.450.20">
    <property type="entry name" value="PAS domain"/>
    <property type="match status" value="1"/>
</dbReference>
<organism evidence="3 4">
    <name type="scientific">Tomitella fengzijianii</name>
    <dbReference type="NCBI Taxonomy" id="2597660"/>
    <lineage>
        <taxon>Bacteria</taxon>
        <taxon>Bacillati</taxon>
        <taxon>Actinomycetota</taxon>
        <taxon>Actinomycetes</taxon>
        <taxon>Mycobacteriales</taxon>
        <taxon>Tomitella</taxon>
    </lineage>
</organism>
<dbReference type="PROSITE" id="PS50112">
    <property type="entry name" value="PAS"/>
    <property type="match status" value="1"/>
</dbReference>
<evidence type="ECO:0000259" key="2">
    <source>
        <dbReference type="PROSITE" id="PS50112"/>
    </source>
</evidence>
<protein>
    <submittedName>
        <fullName evidence="3">PAS domain S-box protein</fullName>
    </submittedName>
</protein>
<dbReference type="RefSeq" id="WP_143909697.1">
    <property type="nucleotide sequence ID" value="NZ_JAJNRS010000032.1"/>
</dbReference>
<dbReference type="InterPro" id="IPR035965">
    <property type="entry name" value="PAS-like_dom_sf"/>
</dbReference>
<feature type="domain" description="PAS" evidence="2">
    <location>
        <begin position="50"/>
        <end position="80"/>
    </location>
</feature>
<dbReference type="SUPFAM" id="SSF55785">
    <property type="entry name" value="PYP-like sensor domain (PAS domain)"/>
    <property type="match status" value="1"/>
</dbReference>
<reference evidence="3 4" key="2">
    <citation type="submission" date="2019-07" db="EMBL/GenBank/DDBJ databases">
        <authorList>
            <person name="Huang Y."/>
        </authorList>
    </citation>
    <scope>NUCLEOTIDE SEQUENCE [LARGE SCALE GENOMIC DNA]</scope>
    <source>
        <strain evidence="3 4">HY188</strain>
    </source>
</reference>
<evidence type="ECO:0000313" key="3">
    <source>
        <dbReference type="EMBL" id="QDQ98291.1"/>
    </source>
</evidence>
<evidence type="ECO:0000313" key="4">
    <source>
        <dbReference type="Proteomes" id="UP000317344"/>
    </source>
</evidence>
<feature type="region of interest" description="Disordered" evidence="1">
    <location>
        <begin position="1"/>
        <end position="41"/>
    </location>
</feature>
<keyword evidence="4" id="KW-1185">Reference proteome</keyword>
<dbReference type="CDD" id="cd00130">
    <property type="entry name" value="PAS"/>
    <property type="match status" value="1"/>
</dbReference>
<dbReference type="InterPro" id="IPR000014">
    <property type="entry name" value="PAS"/>
</dbReference>
<dbReference type="Pfam" id="PF00989">
    <property type="entry name" value="PAS"/>
    <property type="match status" value="1"/>
</dbReference>
<feature type="compositionally biased region" description="Basic and acidic residues" evidence="1">
    <location>
        <begin position="23"/>
        <end position="32"/>
    </location>
</feature>
<dbReference type="GO" id="GO:0006355">
    <property type="term" value="P:regulation of DNA-templated transcription"/>
    <property type="evidence" value="ECO:0007669"/>
    <property type="project" value="InterPro"/>
</dbReference>
<evidence type="ECO:0000256" key="1">
    <source>
        <dbReference type="SAM" id="MobiDB-lite"/>
    </source>
</evidence>
<dbReference type="NCBIfam" id="TIGR00229">
    <property type="entry name" value="sensory_box"/>
    <property type="match status" value="1"/>
</dbReference>
<reference evidence="3 4" key="1">
    <citation type="submission" date="2019-07" db="EMBL/GenBank/DDBJ databases">
        <title>Tomitella cavernea sp. nov., an actinomycete isolated from soil.</title>
        <authorList>
            <person name="Cheng J."/>
        </authorList>
    </citation>
    <scope>NUCLEOTIDE SEQUENCE [LARGE SCALE GENOMIC DNA]</scope>
    <source>
        <strain evidence="3 4">HY188</strain>
    </source>
</reference>
<dbReference type="Proteomes" id="UP000317344">
    <property type="component" value="Chromosome"/>
</dbReference>